<accession>A0A267G4W1</accession>
<dbReference type="GO" id="GO:0005737">
    <property type="term" value="C:cytoplasm"/>
    <property type="evidence" value="ECO:0007669"/>
    <property type="project" value="TreeGrafter"/>
</dbReference>
<dbReference type="PANTHER" id="PTHR21255:SF55">
    <property type="entry name" value="DYNEIN LIGHT CHAIN TCTEX-TYPE 4"/>
    <property type="match status" value="1"/>
</dbReference>
<dbReference type="Proteomes" id="UP000215902">
    <property type="component" value="Unassembled WGS sequence"/>
</dbReference>
<keyword evidence="6" id="KW-1185">Reference proteome</keyword>
<reference evidence="5 6" key="1">
    <citation type="submission" date="2017-06" db="EMBL/GenBank/DDBJ databases">
        <title>A platform for efficient transgenesis in Macrostomum lignano, a flatworm model organism for stem cell research.</title>
        <authorList>
            <person name="Berezikov E."/>
        </authorList>
    </citation>
    <scope>NUCLEOTIDE SEQUENCE [LARGE SCALE GENOMIC DNA]</scope>
    <source>
        <strain evidence="5">DV1</strain>
        <tissue evidence="5">Whole organism</tissue>
    </source>
</reference>
<dbReference type="AlphaFoldDB" id="A0A267G4W1"/>
<evidence type="ECO:0000313" key="5">
    <source>
        <dbReference type="EMBL" id="PAA81058.1"/>
    </source>
</evidence>
<protein>
    <submittedName>
        <fullName evidence="5">Uncharacterized protein</fullName>
    </submittedName>
</protein>
<dbReference type="EMBL" id="NIVC01000553">
    <property type="protein sequence ID" value="PAA81058.1"/>
    <property type="molecule type" value="Genomic_DNA"/>
</dbReference>
<evidence type="ECO:0000256" key="2">
    <source>
        <dbReference type="SAM" id="MobiDB-lite"/>
    </source>
</evidence>
<organism evidence="5 6">
    <name type="scientific">Macrostomum lignano</name>
    <dbReference type="NCBI Taxonomy" id="282301"/>
    <lineage>
        <taxon>Eukaryota</taxon>
        <taxon>Metazoa</taxon>
        <taxon>Spiralia</taxon>
        <taxon>Lophotrochozoa</taxon>
        <taxon>Platyhelminthes</taxon>
        <taxon>Rhabditophora</taxon>
        <taxon>Macrostomorpha</taxon>
        <taxon>Macrostomida</taxon>
        <taxon>Macrostomidae</taxon>
        <taxon>Macrostomum</taxon>
    </lineage>
</organism>
<comment type="similarity">
    <text evidence="1">Belongs to the dynein light chain Tctex-type family.</text>
</comment>
<name>A0A267G4W1_9PLAT</name>
<evidence type="ECO:0000256" key="1">
    <source>
        <dbReference type="ARBA" id="ARBA00005361"/>
    </source>
</evidence>
<evidence type="ECO:0000313" key="6">
    <source>
        <dbReference type="Proteomes" id="UP000215902"/>
    </source>
</evidence>
<dbReference type="GO" id="GO:0005868">
    <property type="term" value="C:cytoplasmic dynein complex"/>
    <property type="evidence" value="ECO:0007669"/>
    <property type="project" value="TreeGrafter"/>
</dbReference>
<sequence length="184" mass="20564">MDKASVHSEEDTLAPMQTVQPPRGPAGGARRGTLMGPRKSIAVGLLGRSSVWTLGRKSKAQDVKLENTYRMQPKDEERLMSYRLRPTIQEALEECLASYSYSEATAGKKVCEVAQIIRDRVKDAGFLRYKLVVQVQLLQRRPDLSITVGSRAVWSAEVGDTCLEVKYNTKSVRALATVHAFYFE</sequence>
<comment type="caution">
    <text evidence="5">The sequence shown here is derived from an EMBL/GenBank/DDBJ whole genome shotgun (WGS) entry which is preliminary data.</text>
</comment>
<dbReference type="Gene3D" id="3.30.1140.40">
    <property type="entry name" value="Tctex-1"/>
    <property type="match status" value="1"/>
</dbReference>
<dbReference type="EMBL" id="NIVC01003597">
    <property type="protein sequence ID" value="PAA50612.1"/>
    <property type="molecule type" value="Genomic_DNA"/>
</dbReference>
<dbReference type="PANTHER" id="PTHR21255">
    <property type="entry name" value="T-COMPLEX-ASSOCIATED-TESTIS-EXPRESSED 1/ DYNEIN LIGHT CHAIN"/>
    <property type="match status" value="1"/>
</dbReference>
<dbReference type="GO" id="GO:0007018">
    <property type="term" value="P:microtubule-based movement"/>
    <property type="evidence" value="ECO:0007669"/>
    <property type="project" value="TreeGrafter"/>
</dbReference>
<feature type="region of interest" description="Disordered" evidence="2">
    <location>
        <begin position="1"/>
        <end position="34"/>
    </location>
</feature>
<dbReference type="STRING" id="282301.A0A267G4W1"/>
<dbReference type="Pfam" id="PF03645">
    <property type="entry name" value="Tctex-1"/>
    <property type="match status" value="1"/>
</dbReference>
<dbReference type="OrthoDB" id="10260741at2759"/>
<dbReference type="EMBL" id="NIVC01004660">
    <property type="protein sequence ID" value="PAA46894.1"/>
    <property type="molecule type" value="Genomic_DNA"/>
</dbReference>
<gene>
    <name evidence="4" type="ORF">BOX15_Mlig000961g2</name>
    <name evidence="3" type="ORF">BOX15_Mlig000961g6</name>
    <name evidence="5" type="ORF">BOX15_Mlig000961g7</name>
</gene>
<dbReference type="InterPro" id="IPR038586">
    <property type="entry name" value="Tctex-1-like_sf"/>
</dbReference>
<dbReference type="CDD" id="cd21451">
    <property type="entry name" value="DLC-like_TCTEX1D"/>
    <property type="match status" value="1"/>
</dbReference>
<dbReference type="GO" id="GO:0045505">
    <property type="term" value="F:dynein intermediate chain binding"/>
    <property type="evidence" value="ECO:0007669"/>
    <property type="project" value="TreeGrafter"/>
</dbReference>
<evidence type="ECO:0000313" key="3">
    <source>
        <dbReference type="EMBL" id="PAA46894.1"/>
    </source>
</evidence>
<proteinExistence type="inferred from homology"/>
<feature type="compositionally biased region" description="Basic and acidic residues" evidence="2">
    <location>
        <begin position="1"/>
        <end position="10"/>
    </location>
</feature>
<evidence type="ECO:0000313" key="4">
    <source>
        <dbReference type="EMBL" id="PAA50612.1"/>
    </source>
</evidence>
<dbReference type="InterPro" id="IPR005334">
    <property type="entry name" value="Tctex-1-like"/>
</dbReference>